<dbReference type="PANTHER" id="PTHR12110:SF21">
    <property type="entry name" value="XYLOSE ISOMERASE-LIKE TIM BARREL DOMAIN-CONTAINING PROTEIN"/>
    <property type="match status" value="1"/>
</dbReference>
<dbReference type="InterPro" id="IPR036237">
    <property type="entry name" value="Xyl_isomerase-like_sf"/>
</dbReference>
<dbReference type="EMBL" id="JBHMAF010000198">
    <property type="protein sequence ID" value="MFB9762511.1"/>
    <property type="molecule type" value="Genomic_DNA"/>
</dbReference>
<keyword evidence="3" id="KW-1185">Reference proteome</keyword>
<dbReference type="Gene3D" id="3.20.20.150">
    <property type="entry name" value="Divalent-metal-dependent TIM barrel enzymes"/>
    <property type="match status" value="1"/>
</dbReference>
<sequence length="279" mass="32255">MKIAFNQTLKQSTLEKDLELCEKYGFDAIELRLDKLKDYLTRHSINELATYFKTHHLKPYSLNSLEFVTFCDDQSYSTIKEELAFLCEVGNKIDCDTIVVVPSFNVGDYTIEEIKKESIRVLNNLADQAEQANMRLAYEFVGHPDCCVNTFHQCTEILEELNRESVGMVLDFFHFHSLGSNIEDLRKIDAKKIFVIHIDDADHFPRGYLEQSRHRLFPGDGAINLDEILLALKEIGYDDTVSVELFREEYSEWDVEEFIKTAKEKTASVVGKHFNLTVC</sequence>
<organism evidence="2 3">
    <name type="scientific">Ectobacillus funiculus</name>
    <dbReference type="NCBI Taxonomy" id="137993"/>
    <lineage>
        <taxon>Bacteria</taxon>
        <taxon>Bacillati</taxon>
        <taxon>Bacillota</taxon>
        <taxon>Bacilli</taxon>
        <taxon>Bacillales</taxon>
        <taxon>Bacillaceae</taxon>
        <taxon>Ectobacillus</taxon>
    </lineage>
</organism>
<comment type="caution">
    <text evidence="2">The sequence shown here is derived from an EMBL/GenBank/DDBJ whole genome shotgun (WGS) entry which is preliminary data.</text>
</comment>
<proteinExistence type="predicted"/>
<name>A0ABV5WPG4_9BACI</name>
<gene>
    <name evidence="2" type="ORF">ACFFMS_30245</name>
</gene>
<evidence type="ECO:0000313" key="3">
    <source>
        <dbReference type="Proteomes" id="UP001589609"/>
    </source>
</evidence>
<feature type="domain" description="Xylose isomerase-like TIM barrel" evidence="1">
    <location>
        <begin position="18"/>
        <end position="252"/>
    </location>
</feature>
<protein>
    <submittedName>
        <fullName evidence="2">Sugar phosphate isomerase/epimerase</fullName>
    </submittedName>
</protein>
<dbReference type="Proteomes" id="UP001589609">
    <property type="component" value="Unassembled WGS sequence"/>
</dbReference>
<reference evidence="2 3" key="1">
    <citation type="submission" date="2024-09" db="EMBL/GenBank/DDBJ databases">
        <authorList>
            <person name="Sun Q."/>
            <person name="Mori K."/>
        </authorList>
    </citation>
    <scope>NUCLEOTIDE SEQUENCE [LARGE SCALE GENOMIC DNA]</scope>
    <source>
        <strain evidence="2 3">JCM 11201</strain>
    </source>
</reference>
<dbReference type="InterPro" id="IPR013022">
    <property type="entry name" value="Xyl_isomerase-like_TIM-brl"/>
</dbReference>
<dbReference type="GO" id="GO:0016853">
    <property type="term" value="F:isomerase activity"/>
    <property type="evidence" value="ECO:0007669"/>
    <property type="project" value="UniProtKB-KW"/>
</dbReference>
<dbReference type="InterPro" id="IPR050312">
    <property type="entry name" value="IolE/XylAMocC-like"/>
</dbReference>
<dbReference type="SUPFAM" id="SSF51658">
    <property type="entry name" value="Xylose isomerase-like"/>
    <property type="match status" value="1"/>
</dbReference>
<keyword evidence="2" id="KW-0413">Isomerase</keyword>
<dbReference type="RefSeq" id="WP_342045764.1">
    <property type="nucleotide sequence ID" value="NZ_JBHMAF010000198.1"/>
</dbReference>
<dbReference type="PANTHER" id="PTHR12110">
    <property type="entry name" value="HYDROXYPYRUVATE ISOMERASE"/>
    <property type="match status" value="1"/>
</dbReference>
<evidence type="ECO:0000313" key="2">
    <source>
        <dbReference type="EMBL" id="MFB9762511.1"/>
    </source>
</evidence>
<dbReference type="Pfam" id="PF01261">
    <property type="entry name" value="AP_endonuc_2"/>
    <property type="match status" value="1"/>
</dbReference>
<accession>A0ABV5WPG4</accession>
<evidence type="ECO:0000259" key="1">
    <source>
        <dbReference type="Pfam" id="PF01261"/>
    </source>
</evidence>